<dbReference type="Pfam" id="PF17167">
    <property type="entry name" value="Glyco_hydro_94"/>
    <property type="match status" value="1"/>
</dbReference>
<dbReference type="Pfam" id="PF06165">
    <property type="entry name" value="GH94_b-supersand"/>
    <property type="match status" value="2"/>
</dbReference>
<dbReference type="InterPro" id="IPR037018">
    <property type="entry name" value="GH65_N"/>
</dbReference>
<evidence type="ECO:0000259" key="5">
    <source>
        <dbReference type="Pfam" id="PF17167"/>
    </source>
</evidence>
<dbReference type="InterPro" id="IPR008928">
    <property type="entry name" value="6-hairpin_glycosidase_sf"/>
</dbReference>
<dbReference type="Proteomes" id="UP000274556">
    <property type="component" value="Unassembled WGS sequence"/>
</dbReference>
<feature type="domain" description="Glycosyl hydrolase 94 supersandwich" evidence="4">
    <location>
        <begin position="5"/>
        <end position="279"/>
    </location>
</feature>
<name>A0A495V809_9GAMM</name>
<dbReference type="InterPro" id="IPR011013">
    <property type="entry name" value="Gal_mutarotase_sf_dom"/>
</dbReference>
<evidence type="ECO:0000259" key="4">
    <source>
        <dbReference type="Pfam" id="PF06165"/>
    </source>
</evidence>
<organism evidence="6 7">
    <name type="scientific">Thiocapsa rosea</name>
    <dbReference type="NCBI Taxonomy" id="69360"/>
    <lineage>
        <taxon>Bacteria</taxon>
        <taxon>Pseudomonadati</taxon>
        <taxon>Pseudomonadota</taxon>
        <taxon>Gammaproteobacteria</taxon>
        <taxon>Chromatiales</taxon>
        <taxon>Chromatiaceae</taxon>
        <taxon>Thiocapsa</taxon>
    </lineage>
</organism>
<evidence type="ECO:0000313" key="6">
    <source>
        <dbReference type="EMBL" id="RKT44743.1"/>
    </source>
</evidence>
<feature type="region of interest" description="Disordered" evidence="3">
    <location>
        <begin position="276"/>
        <end position="304"/>
    </location>
</feature>
<dbReference type="GO" id="GO:0016757">
    <property type="term" value="F:glycosyltransferase activity"/>
    <property type="evidence" value="ECO:0007669"/>
    <property type="project" value="UniProtKB-KW"/>
</dbReference>
<keyword evidence="2" id="KW-0808">Transferase</keyword>
<dbReference type="OrthoDB" id="9769991at2"/>
<evidence type="ECO:0000313" key="7">
    <source>
        <dbReference type="Proteomes" id="UP000274556"/>
    </source>
</evidence>
<dbReference type="SUPFAM" id="SSF74650">
    <property type="entry name" value="Galactose mutarotase-like"/>
    <property type="match status" value="2"/>
</dbReference>
<dbReference type="Gene3D" id="2.60.420.10">
    <property type="entry name" value="Maltose phosphorylase, domain 3"/>
    <property type="match status" value="1"/>
</dbReference>
<protein>
    <submittedName>
        <fullName evidence="6">Cellobiose phosphorylase</fullName>
    </submittedName>
</protein>
<dbReference type="InterPro" id="IPR010383">
    <property type="entry name" value="Glyco_hydrolase_94_b-supersand"/>
</dbReference>
<reference evidence="6 7" key="1">
    <citation type="submission" date="2018-10" db="EMBL/GenBank/DDBJ databases">
        <title>Genomic Encyclopedia of Archaeal and Bacterial Type Strains, Phase II (KMG-II): from individual species to whole genera.</title>
        <authorList>
            <person name="Goeker M."/>
        </authorList>
    </citation>
    <scope>NUCLEOTIDE SEQUENCE [LARGE SCALE GENOMIC DNA]</scope>
    <source>
        <strain evidence="6 7">DSM 235</strain>
    </source>
</reference>
<dbReference type="GO" id="GO:0030246">
    <property type="term" value="F:carbohydrate binding"/>
    <property type="evidence" value="ECO:0007669"/>
    <property type="project" value="InterPro"/>
</dbReference>
<dbReference type="Gene3D" id="2.70.98.40">
    <property type="entry name" value="Glycoside hydrolase, family 65, N-terminal domain"/>
    <property type="match status" value="2"/>
</dbReference>
<dbReference type="RefSeq" id="WP_120797138.1">
    <property type="nucleotide sequence ID" value="NZ_RBXL01000001.1"/>
</dbReference>
<accession>A0A495V809</accession>
<dbReference type="PANTHER" id="PTHR37469:SF2">
    <property type="entry name" value="CELLOBIONIC ACID PHOSPHORYLASE"/>
    <property type="match status" value="1"/>
</dbReference>
<dbReference type="GO" id="GO:0005975">
    <property type="term" value="P:carbohydrate metabolic process"/>
    <property type="evidence" value="ECO:0007669"/>
    <property type="project" value="InterPro"/>
</dbReference>
<dbReference type="CDD" id="cd11756">
    <property type="entry name" value="GH94N_ChvB_NdvB_1_like"/>
    <property type="match status" value="1"/>
</dbReference>
<dbReference type="InterPro" id="IPR052047">
    <property type="entry name" value="GH94_Enzymes"/>
</dbReference>
<feature type="domain" description="Glycosyl hydrolase 94 supersandwich" evidence="4">
    <location>
        <begin position="346"/>
        <end position="629"/>
    </location>
</feature>
<evidence type="ECO:0000256" key="1">
    <source>
        <dbReference type="ARBA" id="ARBA00022676"/>
    </source>
</evidence>
<dbReference type="InterPro" id="IPR033432">
    <property type="entry name" value="GH94_catalytic"/>
</dbReference>
<feature type="domain" description="Glycosyl hydrolase 94 catalytic" evidence="5">
    <location>
        <begin position="643"/>
        <end position="1068"/>
    </location>
</feature>
<proteinExistence type="predicted"/>
<feature type="compositionally biased region" description="Pro residues" evidence="3">
    <location>
        <begin position="292"/>
        <end position="303"/>
    </location>
</feature>
<dbReference type="Gene3D" id="1.50.10.10">
    <property type="match status" value="1"/>
</dbReference>
<gene>
    <name evidence="6" type="ORF">BDD21_2142</name>
</gene>
<dbReference type="PANTHER" id="PTHR37469">
    <property type="entry name" value="CELLOBIONIC ACID PHOSPHORYLASE-RELATED"/>
    <property type="match status" value="1"/>
</dbReference>
<dbReference type="SMART" id="SM01068">
    <property type="entry name" value="CBM_X"/>
    <property type="match status" value="2"/>
</dbReference>
<sequence length="1162" mass="127005">MDTDRYNRPQVALPAIYRLSNGRYAVSFSEVGSGVSSWHGIGLTRGRADPVIDDLGAILYLRDLETGRFWSAGYQPTRVPVPLYRCRAVGEGPEAGVELERETEELFSRLTLGVEAASDIECRRLTLQNRSARARRIEVTSYLEVVLNDPNADAAHPAFSKLFVQTDRDTDSGALLARRRPRAAEERWPWLVHAVAGAQAIGWETDRRRFLGRGGSPNAPAALLGTEPLSDALGSVLDPILALRVVVELAPEGEDEILFLTGAAEGREAALDLIRPFRDGRDDARSPARRSPQPPESATPMVPPCAETDAIDRDGEALRCFNGHGGFSPDGRVYVIRLSWNGTALHRPPQPWINVIANERAGFLVSETGAGYTWCRNSQANRLTPWFNDPVGDPHGEAIYLRDETEGDSAAVSRGEEVWSPLPGPRPAPVDYEVRHGFGYSAFRCDYKDLEQEVTLFVPRRDPVRILRLRLTHRGTHPRTLSTFSYQHLVLGSQPNTPGAIETAFDPERDILRAVNPAAGDFAGAIVFAATLVTSGRVEPVGLTCNRAAFIGRHRDLVSPAAVVSGADLCGAAHGDAVQSDSDAAGTDACFAQQSRIQLAPGETAECVFLFGECLDEAELDALLARYRGANAVAEAMAEMTGFWTDLTDALRVDTPSPAIDLMLNGWLTYQNLACRQWARSALYQSGGAFGYRDQLQDASALVGLRPDLTRAQILLHAAHQFSEGDVLHWWHPAPLERGLRTRFADDLLWLPFVTADYIRATGDMAILDESIPFLTAPLLAPGEDEVYLRPEDSGESADLYEHCCRAIDRSLTRGAHGLPLMGTGDWNDGMNRVGRLGRGESVWMGFFLYRILADVLPLCERRGDAARVAAYGAYRDALIPALEDAGWDGDWYRRAYDDNGIPLGSHTNSECRIDALAQAWSVLSGAVDRTRATQAMAAVHSELVDEDLGLIRLLTPPFVDTPQDPGYIKGYVAGVRENGGQYTHAACWAVMAFAELGDRERAAPLLERLTPVWHTRTPERLANYGLEPYVVAADIYGAAPHVGRGGWSWYTGSAGWLYRAALESVLGLRVEAGRTLLLRPCIPSDWPGFRILYRLPDGATRCDIRVSNPHGGAEVVVARLDGQDGVVSAGTARIVLPARGGFYRIEIEIGRRAADGGDLDV</sequence>
<dbReference type="SUPFAM" id="SSF48208">
    <property type="entry name" value="Six-hairpin glycosidases"/>
    <property type="match status" value="1"/>
</dbReference>
<keyword evidence="1" id="KW-0328">Glycosyltransferase</keyword>
<evidence type="ECO:0000256" key="2">
    <source>
        <dbReference type="ARBA" id="ARBA00022679"/>
    </source>
</evidence>
<dbReference type="EMBL" id="RBXL01000001">
    <property type="protein sequence ID" value="RKT44743.1"/>
    <property type="molecule type" value="Genomic_DNA"/>
</dbReference>
<feature type="compositionally biased region" description="Basic and acidic residues" evidence="3">
    <location>
        <begin position="276"/>
        <end position="286"/>
    </location>
</feature>
<evidence type="ECO:0000256" key="3">
    <source>
        <dbReference type="SAM" id="MobiDB-lite"/>
    </source>
</evidence>
<dbReference type="AlphaFoldDB" id="A0A495V809"/>
<keyword evidence="7" id="KW-1185">Reference proteome</keyword>
<dbReference type="InterPro" id="IPR012341">
    <property type="entry name" value="6hp_glycosidase-like_sf"/>
</dbReference>
<dbReference type="InterPro" id="IPR037824">
    <property type="entry name" value="GH94N_2_NdvB"/>
</dbReference>
<comment type="caution">
    <text evidence="6">The sequence shown here is derived from an EMBL/GenBank/DDBJ whole genome shotgun (WGS) entry which is preliminary data.</text>
</comment>